<protein>
    <submittedName>
        <fullName evidence="2">Glycosyltransferase</fullName>
    </submittedName>
</protein>
<dbReference type="CDD" id="cd03801">
    <property type="entry name" value="GT4_PimA-like"/>
    <property type="match status" value="1"/>
</dbReference>
<organism evidence="2 3">
    <name type="scientific">Uliginosibacterium aquaticum</name>
    <dbReference type="NCBI Taxonomy" id="2731212"/>
    <lineage>
        <taxon>Bacteria</taxon>
        <taxon>Pseudomonadati</taxon>
        <taxon>Pseudomonadota</taxon>
        <taxon>Betaproteobacteria</taxon>
        <taxon>Rhodocyclales</taxon>
        <taxon>Zoogloeaceae</taxon>
        <taxon>Uliginosibacterium</taxon>
    </lineage>
</organism>
<keyword evidence="3" id="KW-1185">Reference proteome</keyword>
<dbReference type="Pfam" id="PF00535">
    <property type="entry name" value="Glycos_transf_2"/>
    <property type="match status" value="1"/>
</dbReference>
<dbReference type="EMBL" id="JABCSC020000001">
    <property type="protein sequence ID" value="NSL53743.1"/>
    <property type="molecule type" value="Genomic_DNA"/>
</dbReference>
<dbReference type="InterPro" id="IPR001173">
    <property type="entry name" value="Glyco_trans_2-like"/>
</dbReference>
<reference evidence="2 3" key="1">
    <citation type="submission" date="2020-06" db="EMBL/GenBank/DDBJ databases">
        <title>Draft genome of Uliginosibacterium sp. IMCC34675.</title>
        <authorList>
            <person name="Song J."/>
        </authorList>
    </citation>
    <scope>NUCLEOTIDE SEQUENCE [LARGE SCALE GENOMIC DNA]</scope>
    <source>
        <strain evidence="2 3">IMCC34675</strain>
    </source>
</reference>
<dbReference type="InterPro" id="IPR029044">
    <property type="entry name" value="Nucleotide-diphossugar_trans"/>
</dbReference>
<accession>A0ABX2IDC5</accession>
<gene>
    <name evidence="2" type="ORF">HJ583_001760</name>
</gene>
<dbReference type="Gene3D" id="3.90.550.10">
    <property type="entry name" value="Spore Coat Polysaccharide Biosynthesis Protein SpsA, Chain A"/>
    <property type="match status" value="1"/>
</dbReference>
<dbReference type="Gene3D" id="3.40.50.2000">
    <property type="entry name" value="Glycogen Phosphorylase B"/>
    <property type="match status" value="1"/>
</dbReference>
<evidence type="ECO:0000313" key="3">
    <source>
        <dbReference type="Proteomes" id="UP000778523"/>
    </source>
</evidence>
<comment type="caution">
    <text evidence="2">The sequence shown here is derived from an EMBL/GenBank/DDBJ whole genome shotgun (WGS) entry which is preliminary data.</text>
</comment>
<dbReference type="SUPFAM" id="SSF53448">
    <property type="entry name" value="Nucleotide-diphospho-sugar transferases"/>
    <property type="match status" value="1"/>
</dbReference>
<dbReference type="RefSeq" id="WP_170019984.1">
    <property type="nucleotide sequence ID" value="NZ_JABCSC020000001.1"/>
</dbReference>
<dbReference type="SUPFAM" id="SSF53756">
    <property type="entry name" value="UDP-Glycosyltransferase/glycogen phosphorylase"/>
    <property type="match status" value="1"/>
</dbReference>
<dbReference type="Proteomes" id="UP000778523">
    <property type="component" value="Unassembled WGS sequence"/>
</dbReference>
<evidence type="ECO:0000259" key="1">
    <source>
        <dbReference type="Pfam" id="PF00535"/>
    </source>
</evidence>
<sequence>MALVPFLRQVFLSLPLSMGARTRLVDTVYTFAGPVFSRVPHYQAWQRARRARGLAPLQLPVLEALTVEEILDGLRFAEHAQPEVSIIIPTFGNLRMTAACLKAIALARDLAAYEIIVSDDDSPDPAMAWLELVPGVRFVRQPRNQGFVGNCNAAASMARGEFLFFLNNDTQILSGAIDKLLETFSLRADCGMAGSMLIYPDGRLQEAGGIVWRDGSAWNFGRLDDPSRSEFRYLREVDYCSGAALMIPSALFRGVGCFGAEYAPAYYEDTDLAFKVREAGLRLYYQPGSQVVHFEGVSNGTSLASGLKQYQVRNAVRFREKWAACLDVNHQQNGTSAVTARERNHTAPIVVIVDQYVPRPDRDAGGRSVQHIIDTYLREGWRVKFWPHNLWYEPDYTEALQARGVEVIYGAEYGDRFGPWLASLGPSVSAVILNRPLVARDYIEDVRRYSQARVVFYGHDLHWARMQREDVLGGGRNGEAAIARMRSLEERLWQASDLVLYPSDEEIREVQAKLGVTGIARQIPLFCFDAFSPAKLRPGIGQVLIFVAGFRHPPNIDGVVWFVKEVLPLVHARFPDTVLRIVGSSPTDDVRALAGARVEIHADVSDDALAGLYASSDVAVVPLRFGAGVKGKVVEALRDGLPLVTTSVGAQGLPGVADCIFVRDAATEFAEAIIALISSEELRLSTSCCMQNYASRHFTRSAMREVLLGEQTLGVSE</sequence>
<evidence type="ECO:0000313" key="2">
    <source>
        <dbReference type="EMBL" id="NSL53743.1"/>
    </source>
</evidence>
<dbReference type="PANTHER" id="PTHR43179">
    <property type="entry name" value="RHAMNOSYLTRANSFERASE WBBL"/>
    <property type="match status" value="1"/>
</dbReference>
<dbReference type="CDD" id="cd04186">
    <property type="entry name" value="GT_2_like_c"/>
    <property type="match status" value="1"/>
</dbReference>
<dbReference type="Pfam" id="PF13692">
    <property type="entry name" value="Glyco_trans_1_4"/>
    <property type="match status" value="1"/>
</dbReference>
<feature type="domain" description="Glycosyltransferase 2-like" evidence="1">
    <location>
        <begin position="85"/>
        <end position="198"/>
    </location>
</feature>
<name>A0ABX2IDC5_9RHOO</name>
<proteinExistence type="predicted"/>
<dbReference type="PANTHER" id="PTHR43179:SF7">
    <property type="entry name" value="RHAMNOSYLTRANSFERASE WBBL"/>
    <property type="match status" value="1"/>
</dbReference>